<dbReference type="GO" id="GO:0016705">
    <property type="term" value="F:oxidoreductase activity, acting on paired donors, with incorporation or reduction of molecular oxygen"/>
    <property type="evidence" value="ECO:0007669"/>
    <property type="project" value="InterPro"/>
</dbReference>
<keyword evidence="6 7" id="KW-0503">Monooxygenase</keyword>
<evidence type="ECO:0000256" key="3">
    <source>
        <dbReference type="ARBA" id="ARBA00022723"/>
    </source>
</evidence>
<reference evidence="8" key="1">
    <citation type="submission" date="2023-03" db="EMBL/GenBank/DDBJ databases">
        <authorList>
            <person name="Steffen K."/>
            <person name="Cardenas P."/>
        </authorList>
    </citation>
    <scope>NUCLEOTIDE SEQUENCE</scope>
</reference>
<evidence type="ECO:0000256" key="6">
    <source>
        <dbReference type="ARBA" id="ARBA00023033"/>
    </source>
</evidence>
<dbReference type="PANTHER" id="PTHR46696">
    <property type="entry name" value="P450, PUTATIVE (EUROFUNG)-RELATED"/>
    <property type="match status" value="1"/>
</dbReference>
<organism evidence="8 9">
    <name type="scientific">Geodia barretti</name>
    <name type="common">Barrett's horny sponge</name>
    <dbReference type="NCBI Taxonomy" id="519541"/>
    <lineage>
        <taxon>Eukaryota</taxon>
        <taxon>Metazoa</taxon>
        <taxon>Porifera</taxon>
        <taxon>Demospongiae</taxon>
        <taxon>Heteroscleromorpha</taxon>
        <taxon>Tetractinellida</taxon>
        <taxon>Astrophorina</taxon>
        <taxon>Geodiidae</taxon>
        <taxon>Geodia</taxon>
    </lineage>
</organism>
<dbReference type="PROSITE" id="PS00086">
    <property type="entry name" value="CYTOCHROME_P450"/>
    <property type="match status" value="1"/>
</dbReference>
<comment type="caution">
    <text evidence="8">The sequence shown here is derived from an EMBL/GenBank/DDBJ whole genome shotgun (WGS) entry which is preliminary data.</text>
</comment>
<dbReference type="InterPro" id="IPR017972">
    <property type="entry name" value="Cyt_P450_CS"/>
</dbReference>
<dbReference type="CDD" id="cd20625">
    <property type="entry name" value="CYP164-like"/>
    <property type="match status" value="1"/>
</dbReference>
<dbReference type="PRINTS" id="PR00359">
    <property type="entry name" value="BP450"/>
</dbReference>
<dbReference type="InterPro" id="IPR001128">
    <property type="entry name" value="Cyt_P450"/>
</dbReference>
<dbReference type="FunFam" id="1.10.630.10:FF:000018">
    <property type="entry name" value="Cytochrome P450 monooxygenase"/>
    <property type="match status" value="1"/>
</dbReference>
<gene>
    <name evidence="8" type="ORF">GBAR_LOCUS31192</name>
</gene>
<dbReference type="Gene3D" id="1.10.630.10">
    <property type="entry name" value="Cytochrome P450"/>
    <property type="match status" value="1"/>
</dbReference>
<dbReference type="SUPFAM" id="SSF48264">
    <property type="entry name" value="Cytochrome P450"/>
    <property type="match status" value="1"/>
</dbReference>
<comment type="similarity">
    <text evidence="1 7">Belongs to the cytochrome P450 family.</text>
</comment>
<keyword evidence="9" id="KW-1185">Reference proteome</keyword>
<dbReference type="InterPro" id="IPR036396">
    <property type="entry name" value="Cyt_P450_sf"/>
</dbReference>
<dbReference type="PANTHER" id="PTHR46696:SF1">
    <property type="entry name" value="CYTOCHROME P450 YJIB-RELATED"/>
    <property type="match status" value="1"/>
</dbReference>
<evidence type="ECO:0000256" key="7">
    <source>
        <dbReference type="RuleBase" id="RU000461"/>
    </source>
</evidence>
<dbReference type="GO" id="GO:0005506">
    <property type="term" value="F:iron ion binding"/>
    <property type="evidence" value="ECO:0007669"/>
    <property type="project" value="InterPro"/>
</dbReference>
<evidence type="ECO:0000313" key="9">
    <source>
        <dbReference type="Proteomes" id="UP001174909"/>
    </source>
</evidence>
<keyword evidence="2 7" id="KW-0349">Heme</keyword>
<dbReference type="EMBL" id="CASHTH010004428">
    <property type="protein sequence ID" value="CAI8057238.1"/>
    <property type="molecule type" value="Genomic_DNA"/>
</dbReference>
<evidence type="ECO:0000256" key="1">
    <source>
        <dbReference type="ARBA" id="ARBA00010617"/>
    </source>
</evidence>
<sequence length="428" mass="49328">MVTTFNENLFSPEVIQDPYSYFGRMREEDPVHWNDPYKLWVITKYKDLVWVTRRPEAFSSEVFTRDPLPPYPSIDESDMGLYEDVRNFFSQWFIQTDRRAVSTHEEIREHGAPDHTDMRKVIHGYFTPKAMELWRPLVQSAIKQLLDEAEDRGSMDVMRDYATPLPLLVIAAMMGIETYDRQFIRSLAEKLLFIGRGNADRMQPLSEGITELQEYLRPMVRDRLKNSNGDLLDKMTDAARMTNAAGKRIMDEEQVVANAILLLLAGHETTINLICNGTRAFMTHPDQWELFKADPASRMIRATEECLRYDAPVKSITRIAGEDVELGGKTIQKDERMRWFVTSANRDPEVFDRPDDFDIERYPNPHVAFGSGIHHCLGATLARLEGQEAFKALADRFPKLNMDCNPDDLSYTSSITFRTLEKLPVSLS</sequence>
<evidence type="ECO:0000256" key="2">
    <source>
        <dbReference type="ARBA" id="ARBA00022617"/>
    </source>
</evidence>
<protein>
    <submittedName>
        <fullName evidence="8">Polyketide biosynthesis cytochrome P450 PksS</fullName>
    </submittedName>
</protein>
<dbReference type="Proteomes" id="UP001174909">
    <property type="component" value="Unassembled WGS sequence"/>
</dbReference>
<keyword evidence="3 7" id="KW-0479">Metal-binding</keyword>
<evidence type="ECO:0000256" key="5">
    <source>
        <dbReference type="ARBA" id="ARBA00023004"/>
    </source>
</evidence>
<dbReference type="Pfam" id="PF00067">
    <property type="entry name" value="p450"/>
    <property type="match status" value="1"/>
</dbReference>
<keyword evidence="4 7" id="KW-0560">Oxidoreductase</keyword>
<dbReference type="InterPro" id="IPR002397">
    <property type="entry name" value="Cyt_P450_B"/>
</dbReference>
<dbReference type="AlphaFoldDB" id="A0AA35TZ92"/>
<keyword evidence="5 7" id="KW-0408">Iron</keyword>
<evidence type="ECO:0000313" key="8">
    <source>
        <dbReference type="EMBL" id="CAI8057238.1"/>
    </source>
</evidence>
<proteinExistence type="inferred from homology"/>
<name>A0AA35TZ92_GEOBA</name>
<evidence type="ECO:0000256" key="4">
    <source>
        <dbReference type="ARBA" id="ARBA00023002"/>
    </source>
</evidence>
<accession>A0AA35TZ92</accession>
<dbReference type="GO" id="GO:0004497">
    <property type="term" value="F:monooxygenase activity"/>
    <property type="evidence" value="ECO:0007669"/>
    <property type="project" value="UniProtKB-KW"/>
</dbReference>
<dbReference type="GO" id="GO:0020037">
    <property type="term" value="F:heme binding"/>
    <property type="evidence" value="ECO:0007669"/>
    <property type="project" value="InterPro"/>
</dbReference>